<keyword evidence="4" id="KW-1185">Reference proteome</keyword>
<protein>
    <recommendedName>
        <fullName evidence="5">DUF2271 domain-containing protein</fullName>
    </recommendedName>
</protein>
<dbReference type="Proteomes" id="UP000318053">
    <property type="component" value="Unassembled WGS sequence"/>
</dbReference>
<feature type="chain" id="PRO_5022693672" description="DUF2271 domain-containing protein" evidence="2">
    <location>
        <begin position="21"/>
        <end position="178"/>
    </location>
</feature>
<evidence type="ECO:0000256" key="2">
    <source>
        <dbReference type="SAM" id="SignalP"/>
    </source>
</evidence>
<accession>A0A5C5XPB2</accession>
<dbReference type="InterPro" id="IPR014469">
    <property type="entry name" value="DUF2271"/>
</dbReference>
<evidence type="ECO:0000256" key="1">
    <source>
        <dbReference type="SAM" id="MobiDB-lite"/>
    </source>
</evidence>
<evidence type="ECO:0008006" key="5">
    <source>
        <dbReference type="Google" id="ProtNLM"/>
    </source>
</evidence>
<dbReference type="PIRSF" id="PIRSF014995">
    <property type="entry name" value="UCP014995"/>
    <property type="match status" value="1"/>
</dbReference>
<name>A0A5C5XPB2_9BACT</name>
<dbReference type="Pfam" id="PF10029">
    <property type="entry name" value="DUF2271"/>
    <property type="match status" value="1"/>
</dbReference>
<comment type="caution">
    <text evidence="3">The sequence shown here is derived from an EMBL/GenBank/DDBJ whole genome shotgun (WGS) entry which is preliminary data.</text>
</comment>
<feature type="region of interest" description="Disordered" evidence="1">
    <location>
        <begin position="96"/>
        <end position="116"/>
    </location>
</feature>
<dbReference type="AlphaFoldDB" id="A0A5C5XPB2"/>
<dbReference type="EMBL" id="SJPK01000009">
    <property type="protein sequence ID" value="TWT64744.1"/>
    <property type="molecule type" value="Genomic_DNA"/>
</dbReference>
<feature type="signal peptide" evidence="2">
    <location>
        <begin position="1"/>
        <end position="20"/>
    </location>
</feature>
<sequence length="178" mass="19786" precursor="true">MNKKITTLILGCAIAGMAWADEPTPDVAVTIEIPRIDVSEYHRPYVAAWIQDEDRQAVANLNVWYQMTESSEGAGTKWLPDLRQWWRRSGRSLEMPVDGVSSATRPAGKHTLSYSSSDPRLAKLPPGEYSLVVEASREVGGRELLTLPFTWPAKDLQEEQAAGKKELGEVTLTIQPTH</sequence>
<organism evidence="3 4">
    <name type="scientific">Allorhodopirellula solitaria</name>
    <dbReference type="NCBI Taxonomy" id="2527987"/>
    <lineage>
        <taxon>Bacteria</taxon>
        <taxon>Pseudomonadati</taxon>
        <taxon>Planctomycetota</taxon>
        <taxon>Planctomycetia</taxon>
        <taxon>Pirellulales</taxon>
        <taxon>Pirellulaceae</taxon>
        <taxon>Allorhodopirellula</taxon>
    </lineage>
</organism>
<gene>
    <name evidence="3" type="ORF">CA85_35290</name>
</gene>
<evidence type="ECO:0000313" key="3">
    <source>
        <dbReference type="EMBL" id="TWT64744.1"/>
    </source>
</evidence>
<reference evidence="3 4" key="1">
    <citation type="submission" date="2019-02" db="EMBL/GenBank/DDBJ databases">
        <title>Deep-cultivation of Planctomycetes and their phenomic and genomic characterization uncovers novel biology.</title>
        <authorList>
            <person name="Wiegand S."/>
            <person name="Jogler M."/>
            <person name="Boedeker C."/>
            <person name="Pinto D."/>
            <person name="Vollmers J."/>
            <person name="Rivas-Marin E."/>
            <person name="Kohn T."/>
            <person name="Peeters S.H."/>
            <person name="Heuer A."/>
            <person name="Rast P."/>
            <person name="Oberbeckmann S."/>
            <person name="Bunk B."/>
            <person name="Jeske O."/>
            <person name="Meyerdierks A."/>
            <person name="Storesund J.E."/>
            <person name="Kallscheuer N."/>
            <person name="Luecker S."/>
            <person name="Lage O.M."/>
            <person name="Pohl T."/>
            <person name="Merkel B.J."/>
            <person name="Hornburger P."/>
            <person name="Mueller R.-W."/>
            <person name="Bruemmer F."/>
            <person name="Labrenz M."/>
            <person name="Spormann A.M."/>
            <person name="Op Den Camp H."/>
            <person name="Overmann J."/>
            <person name="Amann R."/>
            <person name="Jetten M.S.M."/>
            <person name="Mascher T."/>
            <person name="Medema M.H."/>
            <person name="Devos D.P."/>
            <person name="Kaster A.-K."/>
            <person name="Ovreas L."/>
            <person name="Rohde M."/>
            <person name="Galperin M.Y."/>
            <person name="Jogler C."/>
        </authorList>
    </citation>
    <scope>NUCLEOTIDE SEQUENCE [LARGE SCALE GENOMIC DNA]</scope>
    <source>
        <strain evidence="3 4">CA85</strain>
    </source>
</reference>
<keyword evidence="2" id="KW-0732">Signal</keyword>
<proteinExistence type="predicted"/>
<evidence type="ECO:0000313" key="4">
    <source>
        <dbReference type="Proteomes" id="UP000318053"/>
    </source>
</evidence>